<proteinExistence type="predicted"/>
<dbReference type="Proteomes" id="UP001190825">
    <property type="component" value="Unassembled WGS sequence"/>
</dbReference>
<comment type="caution">
    <text evidence="2">The sequence shown here is derived from an EMBL/GenBank/DDBJ whole genome shotgun (WGS) entry which is preliminary data.</text>
</comment>
<evidence type="ECO:0000313" key="3">
    <source>
        <dbReference type="Proteomes" id="UP001190825"/>
    </source>
</evidence>
<reference evidence="2 3" key="1">
    <citation type="journal article" date="2018" name="FEMS Microbiol. Ecol.">
        <title>Co-invading symbiotic mutualists of Medicago polymorpha retain high ancestral diversity and contain diverse accessory genomes.</title>
        <authorList>
            <person name="Porter S.S."/>
            <person name="Faber-Hammond J.J."/>
            <person name="Friesen M.L."/>
        </authorList>
    </citation>
    <scope>NUCLEOTIDE SEQUENCE [LARGE SCALE GENOMIC DNA]</scope>
    <source>
        <strain evidence="2 3">Str16</strain>
    </source>
</reference>
<name>A0ABX4TCJ3_9HYPH</name>
<evidence type="ECO:0000313" key="2">
    <source>
        <dbReference type="EMBL" id="PLT91712.1"/>
    </source>
</evidence>
<gene>
    <name evidence="2" type="ORF">BMJ33_35180</name>
</gene>
<organism evidence="2 3">
    <name type="scientific">Sinorhizobium medicae</name>
    <dbReference type="NCBI Taxonomy" id="110321"/>
    <lineage>
        <taxon>Bacteria</taxon>
        <taxon>Pseudomonadati</taxon>
        <taxon>Pseudomonadota</taxon>
        <taxon>Alphaproteobacteria</taxon>
        <taxon>Hyphomicrobiales</taxon>
        <taxon>Rhizobiaceae</taxon>
        <taxon>Sinorhizobium/Ensifer group</taxon>
        <taxon>Sinorhizobium</taxon>
    </lineage>
</organism>
<accession>A0ABX4TCJ3</accession>
<feature type="region of interest" description="Disordered" evidence="1">
    <location>
        <begin position="11"/>
        <end position="37"/>
    </location>
</feature>
<dbReference type="EMBL" id="NBUC01000186">
    <property type="protein sequence ID" value="PLT91712.1"/>
    <property type="molecule type" value="Genomic_DNA"/>
</dbReference>
<protein>
    <submittedName>
        <fullName evidence="2">Uncharacterized protein</fullName>
    </submittedName>
</protein>
<evidence type="ECO:0000256" key="1">
    <source>
        <dbReference type="SAM" id="MobiDB-lite"/>
    </source>
</evidence>
<feature type="non-terminal residue" evidence="2">
    <location>
        <position position="1"/>
    </location>
</feature>
<dbReference type="RefSeq" id="WP_146260579.1">
    <property type="nucleotide sequence ID" value="NZ_NBUC01000186.1"/>
</dbReference>
<sequence length="154" mass="17672">GGWMRDLLRAASREEEPAAARPRATDGQPVAKAGDSRNPRHVVESLNSLSVDIARAIDHDASVDLWRRYQRGERDVFTRRLYTLKGQQTFDEIKRKYDREPEFRTAVDRYIADFEKLLADVARNDPDKRITQTYLTSDTGKVYTMLAHAAGRFS</sequence>
<keyword evidence="3" id="KW-1185">Reference proteome</keyword>